<accession>A0A290Z9J4</accession>
<dbReference type="Proteomes" id="UP000218505">
    <property type="component" value="Chromosome"/>
</dbReference>
<proteinExistence type="inferred from homology"/>
<dbReference type="NCBIfam" id="TIGR00377">
    <property type="entry name" value="ant_ant_sig"/>
    <property type="match status" value="1"/>
</dbReference>
<dbReference type="EMBL" id="CP023445">
    <property type="protein sequence ID" value="ATE55643.1"/>
    <property type="molecule type" value="Genomic_DNA"/>
</dbReference>
<sequence>MCPVSSALPLASALGAAPDAAPADAVVVRVSGELDASTTGPLRARLFDEVSRSPSALVVDLSAVTFCSAAALGLLLATTAAAERLGVRWALVGGQRAVRRPITAAGLDAALRPRDDVASALTALALPGLRGADPLG</sequence>
<feature type="domain" description="STAS" evidence="3">
    <location>
        <begin position="24"/>
        <end position="124"/>
    </location>
</feature>
<dbReference type="PANTHER" id="PTHR33495">
    <property type="entry name" value="ANTI-SIGMA FACTOR ANTAGONIST TM_1081-RELATED-RELATED"/>
    <property type="match status" value="1"/>
</dbReference>
<dbReference type="CDD" id="cd07043">
    <property type="entry name" value="STAS_anti-anti-sigma_factors"/>
    <property type="match status" value="1"/>
</dbReference>
<organism evidence="4 5">
    <name type="scientific">Actinosynnema pretiosum</name>
    <dbReference type="NCBI Taxonomy" id="42197"/>
    <lineage>
        <taxon>Bacteria</taxon>
        <taxon>Bacillati</taxon>
        <taxon>Actinomycetota</taxon>
        <taxon>Actinomycetes</taxon>
        <taxon>Pseudonocardiales</taxon>
        <taxon>Pseudonocardiaceae</taxon>
        <taxon>Actinosynnema</taxon>
    </lineage>
</organism>
<dbReference type="Gene3D" id="3.30.750.24">
    <property type="entry name" value="STAS domain"/>
    <property type="match status" value="1"/>
</dbReference>
<evidence type="ECO:0000259" key="3">
    <source>
        <dbReference type="PROSITE" id="PS50801"/>
    </source>
</evidence>
<keyword evidence="5" id="KW-1185">Reference proteome</keyword>
<name>A0A290Z9J4_9PSEU</name>
<evidence type="ECO:0000313" key="4">
    <source>
        <dbReference type="EMBL" id="ATE55643.1"/>
    </source>
</evidence>
<dbReference type="Pfam" id="PF01740">
    <property type="entry name" value="STAS"/>
    <property type="match status" value="1"/>
</dbReference>
<protein>
    <recommendedName>
        <fullName evidence="2">Anti-sigma factor antagonist</fullName>
    </recommendedName>
</protein>
<dbReference type="AlphaFoldDB" id="A0A290Z9J4"/>
<dbReference type="InterPro" id="IPR002645">
    <property type="entry name" value="STAS_dom"/>
</dbReference>
<dbReference type="GO" id="GO:0043856">
    <property type="term" value="F:anti-sigma factor antagonist activity"/>
    <property type="evidence" value="ECO:0007669"/>
    <property type="project" value="InterPro"/>
</dbReference>
<comment type="similarity">
    <text evidence="1 2">Belongs to the anti-sigma-factor antagonist family.</text>
</comment>
<dbReference type="SUPFAM" id="SSF52091">
    <property type="entry name" value="SpoIIaa-like"/>
    <property type="match status" value="1"/>
</dbReference>
<gene>
    <name evidence="4" type="ORF">CNX65_22075</name>
</gene>
<dbReference type="RefSeq" id="WP_096495474.1">
    <property type="nucleotide sequence ID" value="NZ_CP023445.1"/>
</dbReference>
<dbReference type="PANTHER" id="PTHR33495:SF13">
    <property type="entry name" value="ANTI-SIGMA-F FACTOR ANTAGONIST RSFB"/>
    <property type="match status" value="1"/>
</dbReference>
<reference evidence="4" key="1">
    <citation type="submission" date="2017-09" db="EMBL/GenBank/DDBJ databases">
        <title>Complete Genome Sequence of ansamitocin-producing Bacterium Actinosynnema pretiosum X47.</title>
        <authorList>
            <person name="Cao G."/>
            <person name="Zong G."/>
            <person name="Zhong C."/>
            <person name="Fu J."/>
        </authorList>
    </citation>
    <scope>NUCLEOTIDE SEQUENCE [LARGE SCALE GENOMIC DNA]</scope>
    <source>
        <strain evidence="4">X47</strain>
    </source>
</reference>
<dbReference type="KEGG" id="apre:CNX65_22075"/>
<dbReference type="InterPro" id="IPR036513">
    <property type="entry name" value="STAS_dom_sf"/>
</dbReference>
<dbReference type="InterPro" id="IPR003658">
    <property type="entry name" value="Anti-sigma_ant"/>
</dbReference>
<dbReference type="PROSITE" id="PS50801">
    <property type="entry name" value="STAS"/>
    <property type="match status" value="1"/>
</dbReference>
<evidence type="ECO:0000256" key="2">
    <source>
        <dbReference type="RuleBase" id="RU003749"/>
    </source>
</evidence>
<evidence type="ECO:0000256" key="1">
    <source>
        <dbReference type="ARBA" id="ARBA00009013"/>
    </source>
</evidence>
<evidence type="ECO:0000313" key="5">
    <source>
        <dbReference type="Proteomes" id="UP000218505"/>
    </source>
</evidence>